<proteinExistence type="predicted"/>
<dbReference type="Proteomes" id="UP001154282">
    <property type="component" value="Unassembled WGS sequence"/>
</dbReference>
<gene>
    <name evidence="1" type="ORF">LITE_LOCUS40245</name>
</gene>
<accession>A0AAV0PWU0</accession>
<name>A0AAV0PWU0_9ROSI</name>
<dbReference type="InterPro" id="IPR038765">
    <property type="entry name" value="Papain-like_cys_pep_sf"/>
</dbReference>
<dbReference type="AlphaFoldDB" id="A0AAV0PWU0"/>
<dbReference type="EMBL" id="CAMGYJ010000009">
    <property type="protein sequence ID" value="CAI0474897.1"/>
    <property type="molecule type" value="Genomic_DNA"/>
</dbReference>
<keyword evidence="2" id="KW-1185">Reference proteome</keyword>
<evidence type="ECO:0000313" key="1">
    <source>
        <dbReference type="EMBL" id="CAI0474897.1"/>
    </source>
</evidence>
<reference evidence="1" key="1">
    <citation type="submission" date="2022-08" db="EMBL/GenBank/DDBJ databases">
        <authorList>
            <person name="Gutierrez-Valencia J."/>
        </authorList>
    </citation>
    <scope>NUCLEOTIDE SEQUENCE</scope>
</reference>
<evidence type="ECO:0008006" key="3">
    <source>
        <dbReference type="Google" id="ProtNLM"/>
    </source>
</evidence>
<evidence type="ECO:0000313" key="2">
    <source>
        <dbReference type="Proteomes" id="UP001154282"/>
    </source>
</evidence>
<sequence>MSNVAVPNFGDFNFEELRVQGQRNSTKCGVHVMQWMRYGSKDLDRVEKNTDYRLERRFYGIWLHILKTVHEKIFSSI</sequence>
<organism evidence="1 2">
    <name type="scientific">Linum tenue</name>
    <dbReference type="NCBI Taxonomy" id="586396"/>
    <lineage>
        <taxon>Eukaryota</taxon>
        <taxon>Viridiplantae</taxon>
        <taxon>Streptophyta</taxon>
        <taxon>Embryophyta</taxon>
        <taxon>Tracheophyta</taxon>
        <taxon>Spermatophyta</taxon>
        <taxon>Magnoliopsida</taxon>
        <taxon>eudicotyledons</taxon>
        <taxon>Gunneridae</taxon>
        <taxon>Pentapetalae</taxon>
        <taxon>rosids</taxon>
        <taxon>fabids</taxon>
        <taxon>Malpighiales</taxon>
        <taxon>Linaceae</taxon>
        <taxon>Linum</taxon>
    </lineage>
</organism>
<protein>
    <recommendedName>
        <fullName evidence="3">Ubiquitin-like protease family profile domain-containing protein</fullName>
    </recommendedName>
</protein>
<dbReference type="Gene3D" id="3.40.395.10">
    <property type="entry name" value="Adenoviral Proteinase, Chain A"/>
    <property type="match status" value="1"/>
</dbReference>
<comment type="caution">
    <text evidence="1">The sequence shown here is derived from an EMBL/GenBank/DDBJ whole genome shotgun (WGS) entry which is preliminary data.</text>
</comment>
<dbReference type="SUPFAM" id="SSF54001">
    <property type="entry name" value="Cysteine proteinases"/>
    <property type="match status" value="1"/>
</dbReference>